<organism evidence="1 2">
    <name type="scientific">Nonomuraea insulae</name>
    <dbReference type="NCBI Taxonomy" id="1616787"/>
    <lineage>
        <taxon>Bacteria</taxon>
        <taxon>Bacillati</taxon>
        <taxon>Actinomycetota</taxon>
        <taxon>Actinomycetes</taxon>
        <taxon>Streptosporangiales</taxon>
        <taxon>Streptosporangiaceae</taxon>
        <taxon>Nonomuraea</taxon>
    </lineage>
</organism>
<keyword evidence="2" id="KW-1185">Reference proteome</keyword>
<name>A0ABW1DCT0_9ACTN</name>
<evidence type="ECO:0000313" key="1">
    <source>
        <dbReference type="EMBL" id="MFC5835884.1"/>
    </source>
</evidence>
<dbReference type="Pfam" id="PF19457">
    <property type="entry name" value="DUF5994"/>
    <property type="match status" value="1"/>
</dbReference>
<dbReference type="EMBL" id="JBHSPA010000136">
    <property type="protein sequence ID" value="MFC5835884.1"/>
    <property type="molecule type" value="Genomic_DNA"/>
</dbReference>
<sequence>MIRLSLNPALDRRATVDGAWWPRSNDAAAELPGLIAAIDQRLGRPTMRVGVFRDAWVHIPRRIQVPGRQVKVGWFRYADPSVVTLTLTGSKQIVLLIIEPDTARGPAEAALAREIRGGPTTEHGIVHHTDPPV</sequence>
<dbReference type="InterPro" id="IPR046036">
    <property type="entry name" value="DUF5994"/>
</dbReference>
<proteinExistence type="predicted"/>
<accession>A0ABW1DCT0</accession>
<dbReference type="Proteomes" id="UP001596058">
    <property type="component" value="Unassembled WGS sequence"/>
</dbReference>
<dbReference type="RefSeq" id="WP_379525291.1">
    <property type="nucleotide sequence ID" value="NZ_JBHSPA010000136.1"/>
</dbReference>
<protein>
    <submittedName>
        <fullName evidence="1">DUF5994 family protein</fullName>
    </submittedName>
</protein>
<comment type="caution">
    <text evidence="1">The sequence shown here is derived from an EMBL/GenBank/DDBJ whole genome shotgun (WGS) entry which is preliminary data.</text>
</comment>
<gene>
    <name evidence="1" type="ORF">ACFPZ3_69745</name>
</gene>
<evidence type="ECO:0000313" key="2">
    <source>
        <dbReference type="Proteomes" id="UP001596058"/>
    </source>
</evidence>
<reference evidence="2" key="1">
    <citation type="journal article" date="2019" name="Int. J. Syst. Evol. Microbiol.">
        <title>The Global Catalogue of Microorganisms (GCM) 10K type strain sequencing project: providing services to taxonomists for standard genome sequencing and annotation.</title>
        <authorList>
            <consortium name="The Broad Institute Genomics Platform"/>
            <consortium name="The Broad Institute Genome Sequencing Center for Infectious Disease"/>
            <person name="Wu L."/>
            <person name="Ma J."/>
        </authorList>
    </citation>
    <scope>NUCLEOTIDE SEQUENCE [LARGE SCALE GENOMIC DNA]</scope>
    <source>
        <strain evidence="2">CCUG 53903</strain>
    </source>
</reference>